<name>A0A1M5T0R2_9ACTN</name>
<feature type="transmembrane region" description="Helical" evidence="1">
    <location>
        <begin position="12"/>
        <end position="29"/>
    </location>
</feature>
<keyword evidence="1" id="KW-0812">Transmembrane</keyword>
<evidence type="ECO:0000313" key="2">
    <source>
        <dbReference type="EMBL" id="SHH44208.1"/>
    </source>
</evidence>
<reference evidence="3" key="1">
    <citation type="submission" date="2016-11" db="EMBL/GenBank/DDBJ databases">
        <authorList>
            <person name="Varghese N."/>
            <person name="Submissions S."/>
        </authorList>
    </citation>
    <scope>NUCLEOTIDE SEQUENCE [LARGE SCALE GENOMIC DNA]</scope>
    <source>
        <strain evidence="3">DSM 45627</strain>
    </source>
</reference>
<dbReference type="EMBL" id="FQVU01000006">
    <property type="protein sequence ID" value="SHH44208.1"/>
    <property type="molecule type" value="Genomic_DNA"/>
</dbReference>
<evidence type="ECO:0000256" key="1">
    <source>
        <dbReference type="SAM" id="Phobius"/>
    </source>
</evidence>
<keyword evidence="1" id="KW-1133">Transmembrane helix</keyword>
<dbReference type="Proteomes" id="UP000186132">
    <property type="component" value="Unassembled WGS sequence"/>
</dbReference>
<keyword evidence="3" id="KW-1185">Reference proteome</keyword>
<sequence length="160" mass="16031">MTPLLRAPSTAVRLAGAAVLCLVPMRLTWRVDVLPGTTLYGDCNYSSGPYCVGDQYLPGSTTTTLVARSPAAVFLLVAIVALGYCAATSRTARTLTVARAGCAAAAVALVLAARQGAATTAACVAVALLAAGPPVLAATTARRLRPPRAGAATPAGTPPR</sequence>
<proteinExistence type="predicted"/>
<feature type="transmembrane region" description="Helical" evidence="1">
    <location>
        <begin position="119"/>
        <end position="138"/>
    </location>
</feature>
<dbReference type="STRING" id="1206085.SAMN05443575_3875"/>
<evidence type="ECO:0000313" key="3">
    <source>
        <dbReference type="Proteomes" id="UP000186132"/>
    </source>
</evidence>
<keyword evidence="1" id="KW-0472">Membrane</keyword>
<feature type="transmembrane region" description="Helical" evidence="1">
    <location>
        <begin position="94"/>
        <end position="113"/>
    </location>
</feature>
<dbReference type="AlphaFoldDB" id="A0A1M5T0R2"/>
<dbReference type="RefSeq" id="WP_073392073.1">
    <property type="nucleotide sequence ID" value="NZ_FQVU01000006.1"/>
</dbReference>
<accession>A0A1M5T0R2</accession>
<organism evidence="2 3">
    <name type="scientific">Jatrophihabitans endophyticus</name>
    <dbReference type="NCBI Taxonomy" id="1206085"/>
    <lineage>
        <taxon>Bacteria</taxon>
        <taxon>Bacillati</taxon>
        <taxon>Actinomycetota</taxon>
        <taxon>Actinomycetes</taxon>
        <taxon>Jatrophihabitantales</taxon>
        <taxon>Jatrophihabitantaceae</taxon>
        <taxon>Jatrophihabitans</taxon>
    </lineage>
</organism>
<feature type="transmembrane region" description="Helical" evidence="1">
    <location>
        <begin position="65"/>
        <end position="87"/>
    </location>
</feature>
<gene>
    <name evidence="2" type="ORF">SAMN05443575_3875</name>
</gene>
<protein>
    <submittedName>
        <fullName evidence="2">Uncharacterized protein</fullName>
    </submittedName>
</protein>